<feature type="region of interest" description="Disordered" evidence="8">
    <location>
        <begin position="1"/>
        <end position="25"/>
    </location>
</feature>
<keyword evidence="4" id="KW-0997">Cell inner membrane</keyword>
<name>A0A6H9UQ98_9ACTN</name>
<feature type="transmembrane region" description="Helical" evidence="9">
    <location>
        <begin position="93"/>
        <end position="112"/>
    </location>
</feature>
<evidence type="ECO:0000256" key="2">
    <source>
        <dbReference type="ARBA" id="ARBA00022448"/>
    </source>
</evidence>
<keyword evidence="7 9" id="KW-0472">Membrane</keyword>
<dbReference type="GO" id="GO:0005886">
    <property type="term" value="C:plasma membrane"/>
    <property type="evidence" value="ECO:0007669"/>
    <property type="project" value="UniProtKB-SubCell"/>
</dbReference>
<dbReference type="PANTHER" id="PTHR32196:SF21">
    <property type="entry name" value="ABC TRANSPORTER PERMEASE PROTEIN YPHD-RELATED"/>
    <property type="match status" value="1"/>
</dbReference>
<feature type="transmembrane region" description="Helical" evidence="9">
    <location>
        <begin position="316"/>
        <end position="335"/>
    </location>
</feature>
<dbReference type="InterPro" id="IPR001851">
    <property type="entry name" value="ABC_transp_permease"/>
</dbReference>
<sequence length="359" mass="37934">MIEMSHMTVIEDTETLTEHPSPQRARPRHRLRDALSFRSISALYIFAALFVLFSLWVPSTFLDGDTWKAMLDDQAITALTAVSLVIPLSAGVFNLAIGSQVAVGSILSAWLLSQHLPIPATVTLTLVAGAAIGLATGLLIVRARIDSFIATLGVSSVLLAITTWISDGQQILDLGAAYQELATGQLFGITHPVYFLVLVALAVWYVLERTPAGRRVYATGGNLDAARLAGVRTSTTVVLSLIACGVIASAAGTLVSSRLATGDPSIGPGYLLPAFAAAFLGSTQFRGGRYNVWGTVIAVYVLATGVKGLQLAGAPVWIPDLFNGLALLLAVGMAVRRDATGRTSAIARLLRRRRASQQA</sequence>
<dbReference type="Proteomes" id="UP000442707">
    <property type="component" value="Unassembled WGS sequence"/>
</dbReference>
<organism evidence="10 11">
    <name type="scientific">Streptomyces luteolifulvus</name>
    <dbReference type="NCBI Taxonomy" id="2615112"/>
    <lineage>
        <taxon>Bacteria</taxon>
        <taxon>Bacillati</taxon>
        <taxon>Actinomycetota</taxon>
        <taxon>Actinomycetes</taxon>
        <taxon>Kitasatosporales</taxon>
        <taxon>Streptomycetaceae</taxon>
        <taxon>Streptomyces</taxon>
    </lineage>
</organism>
<evidence type="ECO:0000256" key="9">
    <source>
        <dbReference type="SAM" id="Phobius"/>
    </source>
</evidence>
<comment type="subcellular location">
    <subcellularLocation>
        <location evidence="1">Cell membrane</location>
        <topology evidence="1">Multi-pass membrane protein</topology>
    </subcellularLocation>
</comment>
<feature type="transmembrane region" description="Helical" evidence="9">
    <location>
        <begin position="186"/>
        <end position="207"/>
    </location>
</feature>
<keyword evidence="11" id="KW-1185">Reference proteome</keyword>
<dbReference type="AlphaFoldDB" id="A0A6H9UQ98"/>
<evidence type="ECO:0000256" key="1">
    <source>
        <dbReference type="ARBA" id="ARBA00004651"/>
    </source>
</evidence>
<proteinExistence type="predicted"/>
<feature type="transmembrane region" description="Helical" evidence="9">
    <location>
        <begin position="290"/>
        <end position="310"/>
    </location>
</feature>
<keyword evidence="6 9" id="KW-1133">Transmembrane helix</keyword>
<comment type="caution">
    <text evidence="10">The sequence shown here is derived from an EMBL/GenBank/DDBJ whole genome shotgun (WGS) entry which is preliminary data.</text>
</comment>
<dbReference type="PANTHER" id="PTHR32196">
    <property type="entry name" value="ABC TRANSPORTER PERMEASE PROTEIN YPHD-RELATED-RELATED"/>
    <property type="match status" value="1"/>
</dbReference>
<dbReference type="GO" id="GO:0022857">
    <property type="term" value="F:transmembrane transporter activity"/>
    <property type="evidence" value="ECO:0007669"/>
    <property type="project" value="InterPro"/>
</dbReference>
<dbReference type="Pfam" id="PF02653">
    <property type="entry name" value="BPD_transp_2"/>
    <property type="match status" value="1"/>
</dbReference>
<evidence type="ECO:0000313" key="11">
    <source>
        <dbReference type="Proteomes" id="UP000442707"/>
    </source>
</evidence>
<dbReference type="EMBL" id="VZRB01000046">
    <property type="protein sequence ID" value="KAB1140111.1"/>
    <property type="molecule type" value="Genomic_DNA"/>
</dbReference>
<evidence type="ECO:0000256" key="3">
    <source>
        <dbReference type="ARBA" id="ARBA00022475"/>
    </source>
</evidence>
<evidence type="ECO:0000256" key="5">
    <source>
        <dbReference type="ARBA" id="ARBA00022692"/>
    </source>
</evidence>
<feature type="transmembrane region" description="Helical" evidence="9">
    <location>
        <begin position="35"/>
        <end position="57"/>
    </location>
</feature>
<evidence type="ECO:0000256" key="6">
    <source>
        <dbReference type="ARBA" id="ARBA00022989"/>
    </source>
</evidence>
<evidence type="ECO:0000256" key="7">
    <source>
        <dbReference type="ARBA" id="ARBA00023136"/>
    </source>
</evidence>
<protein>
    <submittedName>
        <fullName evidence="10">ABC transporter permease</fullName>
    </submittedName>
</protein>
<keyword evidence="5 9" id="KW-0812">Transmembrane</keyword>
<evidence type="ECO:0000256" key="4">
    <source>
        <dbReference type="ARBA" id="ARBA00022519"/>
    </source>
</evidence>
<reference evidence="10 11" key="1">
    <citation type="submission" date="2019-09" db="EMBL/GenBank/DDBJ databases">
        <title>Screening of Novel Bioactive Compounds from Soil-Associated.</title>
        <authorList>
            <person name="Zhao S."/>
        </authorList>
    </citation>
    <scope>NUCLEOTIDE SEQUENCE [LARGE SCALE GENOMIC DNA]</scope>
    <source>
        <strain evidence="10 11">HIT-DPA4</strain>
    </source>
</reference>
<feature type="transmembrane region" description="Helical" evidence="9">
    <location>
        <begin position="118"/>
        <end position="141"/>
    </location>
</feature>
<evidence type="ECO:0000256" key="8">
    <source>
        <dbReference type="SAM" id="MobiDB-lite"/>
    </source>
</evidence>
<keyword evidence="2" id="KW-0813">Transport</keyword>
<feature type="transmembrane region" description="Helical" evidence="9">
    <location>
        <begin position="237"/>
        <end position="260"/>
    </location>
</feature>
<evidence type="ECO:0000313" key="10">
    <source>
        <dbReference type="EMBL" id="KAB1140111.1"/>
    </source>
</evidence>
<dbReference type="CDD" id="cd06579">
    <property type="entry name" value="TM_PBP1_transp_AraH_like"/>
    <property type="match status" value="1"/>
</dbReference>
<feature type="transmembrane region" description="Helical" evidence="9">
    <location>
        <begin position="266"/>
        <end position="283"/>
    </location>
</feature>
<accession>A0A6H9UQ98</accession>
<keyword evidence="3" id="KW-1003">Cell membrane</keyword>
<feature type="transmembrane region" description="Helical" evidence="9">
    <location>
        <begin position="148"/>
        <end position="166"/>
    </location>
</feature>
<gene>
    <name evidence="10" type="ORF">F7R91_37420</name>
</gene>